<protein>
    <submittedName>
        <fullName evidence="1">Uncharacterized protein</fullName>
    </submittedName>
</protein>
<dbReference type="EMBL" id="JBHMFB010000044">
    <property type="protein sequence ID" value="MFB9090567.1"/>
    <property type="molecule type" value="Genomic_DNA"/>
</dbReference>
<gene>
    <name evidence="1" type="ORF">ACFFUU_13205</name>
</gene>
<comment type="caution">
    <text evidence="1">The sequence shown here is derived from an EMBL/GenBank/DDBJ whole genome shotgun (WGS) entry which is preliminary data.</text>
</comment>
<name>A0ABV5GHF3_9FLAO</name>
<sequence length="241" mass="26559">MAILNRKQQFVGLIGPVYTRNLNGKPIMQPRPVNPKQSKATRASSADFRYAVDQSKAIKNELRPLLQVGTDPYASQRLTGALHKAFHFTQANEVHATLFSADLSALVGFEFHRDTPLQKFLPMTLPFSITQSGTMQLPTVALAPILSQLVPFRYLGAELALMVIGFSAEAEKTVSKEVFGFALEERLPTTLSIETQSFATGTRIIVAAQLLLWDTRTVLGAKNYCNSKVFNPVQVMFSGVV</sequence>
<reference evidence="1 2" key="1">
    <citation type="submission" date="2024-09" db="EMBL/GenBank/DDBJ databases">
        <authorList>
            <person name="Sun Q."/>
            <person name="Mori K."/>
        </authorList>
    </citation>
    <scope>NUCLEOTIDE SEQUENCE [LARGE SCALE GENOMIC DNA]</scope>
    <source>
        <strain evidence="1 2">CECT 8460</strain>
    </source>
</reference>
<evidence type="ECO:0000313" key="1">
    <source>
        <dbReference type="EMBL" id="MFB9090567.1"/>
    </source>
</evidence>
<dbReference type="Proteomes" id="UP001589576">
    <property type="component" value="Unassembled WGS sequence"/>
</dbReference>
<keyword evidence="2" id="KW-1185">Reference proteome</keyword>
<organism evidence="1 2">
    <name type="scientific">Flavobacterium paronense</name>
    <dbReference type="NCBI Taxonomy" id="1392775"/>
    <lineage>
        <taxon>Bacteria</taxon>
        <taxon>Pseudomonadati</taxon>
        <taxon>Bacteroidota</taxon>
        <taxon>Flavobacteriia</taxon>
        <taxon>Flavobacteriales</taxon>
        <taxon>Flavobacteriaceae</taxon>
        <taxon>Flavobacterium</taxon>
    </lineage>
</organism>
<evidence type="ECO:0000313" key="2">
    <source>
        <dbReference type="Proteomes" id="UP001589576"/>
    </source>
</evidence>
<accession>A0ABV5GHF3</accession>
<dbReference type="RefSeq" id="WP_290284553.1">
    <property type="nucleotide sequence ID" value="NZ_JAUFQN010000019.1"/>
</dbReference>
<proteinExistence type="predicted"/>